<feature type="domain" description="YchJ-like middle NTF2-like" evidence="1">
    <location>
        <begin position="27"/>
        <end position="126"/>
    </location>
</feature>
<dbReference type="RefSeq" id="WP_319834273.1">
    <property type="nucleotide sequence ID" value="NZ_CP138858.1"/>
</dbReference>
<dbReference type="Gene3D" id="3.10.450.50">
    <property type="match status" value="1"/>
</dbReference>
<dbReference type="Proteomes" id="UP001324993">
    <property type="component" value="Chromosome"/>
</dbReference>
<dbReference type="SUPFAM" id="SSF54427">
    <property type="entry name" value="NTF2-like"/>
    <property type="match status" value="1"/>
</dbReference>
<evidence type="ECO:0000313" key="3">
    <source>
        <dbReference type="Proteomes" id="UP001324993"/>
    </source>
</evidence>
<organism evidence="2 3">
    <name type="scientific">Coraliomargarita algicola</name>
    <dbReference type="NCBI Taxonomy" id="3092156"/>
    <lineage>
        <taxon>Bacteria</taxon>
        <taxon>Pseudomonadati</taxon>
        <taxon>Verrucomicrobiota</taxon>
        <taxon>Opitutia</taxon>
        <taxon>Puniceicoccales</taxon>
        <taxon>Coraliomargaritaceae</taxon>
        <taxon>Coraliomargarita</taxon>
    </lineage>
</organism>
<accession>A0ABZ0RWP4</accession>
<name>A0ABZ0RWP4_9BACT</name>
<dbReference type="InterPro" id="IPR032710">
    <property type="entry name" value="NTF2-like_dom_sf"/>
</dbReference>
<keyword evidence="3" id="KW-1185">Reference proteome</keyword>
<proteinExistence type="predicted"/>
<sequence length="133" mass="14850">MKCPCESGLEYSLCCQAYHAKPGTAPTAEALMRSRYAAYVLGEIDYLLATTHPTERQPDLAAGYRSTAESIQWMGLEVVSTFQGGKNDKIGKVEFKASYVQAGQRAIHHEKSRFKRHAGQWYYLDGVIDDQAL</sequence>
<dbReference type="Pfam" id="PF17775">
    <property type="entry name" value="YchJ_M-like"/>
    <property type="match status" value="1"/>
</dbReference>
<evidence type="ECO:0000313" key="2">
    <source>
        <dbReference type="EMBL" id="WPJ97429.1"/>
    </source>
</evidence>
<dbReference type="PANTHER" id="PTHR33747">
    <property type="entry name" value="UPF0225 PROTEIN SCO1677"/>
    <property type="match status" value="1"/>
</dbReference>
<protein>
    <submittedName>
        <fullName evidence="2">YchJ family metal-binding protein</fullName>
    </submittedName>
</protein>
<gene>
    <name evidence="2" type="ORF">SH580_06860</name>
</gene>
<dbReference type="EMBL" id="CP138858">
    <property type="protein sequence ID" value="WPJ97429.1"/>
    <property type="molecule type" value="Genomic_DNA"/>
</dbReference>
<reference evidence="2 3" key="1">
    <citation type="submission" date="2023-11" db="EMBL/GenBank/DDBJ databases">
        <title>Coraliomargarita sp. nov., isolated from marine algae.</title>
        <authorList>
            <person name="Lee J.K."/>
            <person name="Baek J.H."/>
            <person name="Kim J.M."/>
            <person name="Choi D.G."/>
            <person name="Jeon C.O."/>
        </authorList>
    </citation>
    <scope>NUCLEOTIDE SEQUENCE [LARGE SCALE GENOMIC DNA]</scope>
    <source>
        <strain evidence="2 3">J2-16</strain>
    </source>
</reference>
<dbReference type="InterPro" id="IPR048469">
    <property type="entry name" value="YchJ-like_M"/>
</dbReference>
<evidence type="ECO:0000259" key="1">
    <source>
        <dbReference type="Pfam" id="PF17775"/>
    </source>
</evidence>
<dbReference type="PANTHER" id="PTHR33747:SF1">
    <property type="entry name" value="ADENYLATE CYCLASE-ASSOCIATED CAP C-TERMINAL DOMAIN-CONTAINING PROTEIN"/>
    <property type="match status" value="1"/>
</dbReference>